<evidence type="ECO:0000313" key="2">
    <source>
        <dbReference type="Proteomes" id="UP000252458"/>
    </source>
</evidence>
<evidence type="ECO:0000313" key="1">
    <source>
        <dbReference type="EMBL" id="RBB36775.1"/>
    </source>
</evidence>
<dbReference type="Proteomes" id="UP000252458">
    <property type="component" value="Unassembled WGS sequence"/>
</dbReference>
<keyword evidence="2" id="KW-1185">Reference proteome</keyword>
<organism evidence="1 2">
    <name type="scientific">Burkholderia reimsis</name>
    <dbReference type="NCBI Taxonomy" id="2234132"/>
    <lineage>
        <taxon>Bacteria</taxon>
        <taxon>Pseudomonadati</taxon>
        <taxon>Pseudomonadota</taxon>
        <taxon>Betaproteobacteria</taxon>
        <taxon>Burkholderiales</taxon>
        <taxon>Burkholderiaceae</taxon>
        <taxon>Burkholderia</taxon>
    </lineage>
</organism>
<accession>A0A365QQP0</accession>
<name>A0A365QQP0_9BURK</name>
<protein>
    <recommendedName>
        <fullName evidence="3">Inovirus Gp2 family protein</fullName>
    </recommendedName>
</protein>
<comment type="caution">
    <text evidence="1">The sequence shown here is derived from an EMBL/GenBank/DDBJ whole genome shotgun (WGS) entry which is preliminary data.</text>
</comment>
<evidence type="ECO:0008006" key="3">
    <source>
        <dbReference type="Google" id="ProtNLM"/>
    </source>
</evidence>
<dbReference type="EMBL" id="QMFZ01000022">
    <property type="protein sequence ID" value="RBB36775.1"/>
    <property type="molecule type" value="Genomic_DNA"/>
</dbReference>
<sequence length="387" mass="44508">MGRSVNHINQSGFGYNAFVGNQPSSGFVRYWEIGEYAELMQQLECFLETVLETDQVPFDIRDQAGQQRAVRNLGYSGYRSLSGFMFQCALWMDLYWPGYAYSADLQLFFDCFMQHPFAQVFSNGTLSSNVDKAVAANLYNDFVGCLRMEAVRRGVRKWLWNWRGNLSSQETSIREYIGTLQARHKTLLPVRVDLYYADYAADDNDALVRMGWTMEPGAGWMQVLSNAPIGHGRAETRARIDPRVAMQDRDLFFGNRRGVDRTLFDPMVGHICKMEQGGRHRANHFHCIFFFDAQQVRQDQLYALKYAIADRWRRVTRGQGLMFDCHERADQARLRAQGRWAIDAIDCADPAQIARLVDYVASYLAKDDGQMIRVKPTLKAWTLTTGR</sequence>
<dbReference type="RefSeq" id="WP_113046662.1">
    <property type="nucleotide sequence ID" value="NZ_QMFZ01000022.1"/>
</dbReference>
<reference evidence="1 2" key="1">
    <citation type="submission" date="2018-06" db="EMBL/GenBank/DDBJ databases">
        <title>Draft genome sequence of Burkholderia reimsis strain BE51 isolated from a French agricultural soil.</title>
        <authorList>
            <person name="Esmaeel Q."/>
        </authorList>
    </citation>
    <scope>NUCLEOTIDE SEQUENCE [LARGE SCALE GENOMIC DNA]</scope>
    <source>
        <strain evidence="1 2">BE51</strain>
    </source>
</reference>
<dbReference type="AlphaFoldDB" id="A0A365QQP0"/>
<gene>
    <name evidence="1" type="ORF">DPV79_24265</name>
</gene>
<proteinExistence type="predicted"/>